<dbReference type="CDD" id="cd01740">
    <property type="entry name" value="GATase1_FGAR_AT"/>
    <property type="match status" value="1"/>
</dbReference>
<keyword evidence="9 10" id="KW-0315">Glutamine amidotransferase</keyword>
<keyword evidence="7 10" id="KW-0067">ATP-binding</keyword>
<comment type="subcellular location">
    <subcellularLocation>
        <location evidence="10">Cytoplasm</location>
    </subcellularLocation>
</comment>
<feature type="binding site" evidence="10">
    <location>
        <position position="956"/>
    </location>
    <ligand>
        <name>ATP</name>
        <dbReference type="ChEBI" id="CHEBI:30616"/>
    </ligand>
</feature>
<keyword evidence="8 10" id="KW-0460">Magnesium</keyword>
<dbReference type="SUPFAM" id="SSF56042">
    <property type="entry name" value="PurM C-terminal domain-like"/>
    <property type="match status" value="2"/>
</dbReference>
<dbReference type="Pfam" id="PF13507">
    <property type="entry name" value="GATase_5"/>
    <property type="match status" value="1"/>
</dbReference>
<dbReference type="HAMAP" id="MF_00419">
    <property type="entry name" value="PurL_1"/>
    <property type="match status" value="1"/>
</dbReference>
<evidence type="ECO:0000256" key="5">
    <source>
        <dbReference type="ARBA" id="ARBA00022741"/>
    </source>
</evidence>
<keyword evidence="4 10" id="KW-0479">Metal-binding</keyword>
<keyword evidence="10" id="KW-0963">Cytoplasm</keyword>
<evidence type="ECO:0000256" key="3">
    <source>
        <dbReference type="ARBA" id="ARBA00022598"/>
    </source>
</evidence>
<feature type="binding site" evidence="10">
    <location>
        <position position="954"/>
    </location>
    <ligand>
        <name>Mg(2+)</name>
        <dbReference type="ChEBI" id="CHEBI:18420"/>
    </ligand>
</feature>
<dbReference type="Gene3D" id="3.40.50.880">
    <property type="match status" value="1"/>
</dbReference>
<comment type="similarity">
    <text evidence="2 10">In the N-terminal section; belongs to the FGAMS family.</text>
</comment>
<dbReference type="SUPFAM" id="SSF52317">
    <property type="entry name" value="Class I glutamine amidotransferase-like"/>
    <property type="match status" value="1"/>
</dbReference>
<dbReference type="SMART" id="SM01211">
    <property type="entry name" value="GATase_5"/>
    <property type="match status" value="1"/>
</dbReference>
<feature type="domain" description="PurM-like C-terminal" evidence="12">
    <location>
        <begin position="497"/>
        <end position="654"/>
    </location>
</feature>
<feature type="domain" description="FGAR-AT PurM N-terminal-like" evidence="15">
    <location>
        <begin position="712"/>
        <end position="875"/>
    </location>
</feature>
<dbReference type="Gene3D" id="3.30.1330.10">
    <property type="entry name" value="PurM-like, N-terminal domain"/>
    <property type="match status" value="2"/>
</dbReference>
<evidence type="ECO:0000259" key="15">
    <source>
        <dbReference type="Pfam" id="PF22689"/>
    </source>
</evidence>
<evidence type="ECO:0000259" key="14">
    <source>
        <dbReference type="Pfam" id="PF18076"/>
    </source>
</evidence>
<dbReference type="Proteomes" id="UP001500074">
    <property type="component" value="Unassembled WGS sequence"/>
</dbReference>
<dbReference type="PANTHER" id="PTHR10099:SF1">
    <property type="entry name" value="PHOSPHORIBOSYLFORMYLGLYCINAMIDINE SYNTHASE"/>
    <property type="match status" value="1"/>
</dbReference>
<dbReference type="SUPFAM" id="SSF109736">
    <property type="entry name" value="FGAM synthase PurL, linker domain"/>
    <property type="match status" value="1"/>
</dbReference>
<dbReference type="Gene3D" id="1.10.8.750">
    <property type="entry name" value="Phosphoribosylformylglycinamidine synthase, linker domain"/>
    <property type="match status" value="1"/>
</dbReference>
<dbReference type="Pfam" id="PF18076">
    <property type="entry name" value="FGAR-AT_N"/>
    <property type="match status" value="1"/>
</dbReference>
<dbReference type="InterPro" id="IPR010073">
    <property type="entry name" value="PurL_large"/>
</dbReference>
<comment type="caution">
    <text evidence="10">Lacks conserved residue(s) required for the propagation of feature annotation.</text>
</comment>
<evidence type="ECO:0000256" key="8">
    <source>
        <dbReference type="ARBA" id="ARBA00022842"/>
    </source>
</evidence>
<dbReference type="EC" id="6.3.5.3" evidence="10"/>
<evidence type="ECO:0000256" key="10">
    <source>
        <dbReference type="HAMAP-Rule" id="MF_00419"/>
    </source>
</evidence>
<dbReference type="CDD" id="cd02203">
    <property type="entry name" value="PurL_repeat1"/>
    <property type="match status" value="1"/>
</dbReference>
<evidence type="ECO:0000313" key="16">
    <source>
        <dbReference type="EMBL" id="GAA5175793.1"/>
    </source>
</evidence>
<feature type="binding site" evidence="10">
    <location>
        <position position="743"/>
    </location>
    <ligand>
        <name>Mg(2+)</name>
        <dbReference type="ChEBI" id="CHEBI:18420"/>
    </ligand>
</feature>
<dbReference type="InterPro" id="IPR029062">
    <property type="entry name" value="Class_I_gatase-like"/>
</dbReference>
<gene>
    <name evidence="10 16" type="primary">purL</name>
    <name evidence="16" type="ORF">GCM10023342_19900</name>
</gene>
<reference evidence="17" key="1">
    <citation type="journal article" date="2019" name="Int. J. Syst. Evol. Microbiol.">
        <title>The Global Catalogue of Microorganisms (GCM) 10K type strain sequencing project: providing services to taxonomists for standard genome sequencing and annotation.</title>
        <authorList>
            <consortium name="The Broad Institute Genomics Platform"/>
            <consortium name="The Broad Institute Genome Sequencing Center for Infectious Disease"/>
            <person name="Wu L."/>
            <person name="Ma J."/>
        </authorList>
    </citation>
    <scope>NUCLEOTIDE SEQUENCE [LARGE SCALE GENOMIC DNA]</scope>
    <source>
        <strain evidence="17">JCM 18472</strain>
    </source>
</reference>
<dbReference type="NCBIfam" id="NF003672">
    <property type="entry name" value="PRK05297.1"/>
    <property type="match status" value="1"/>
</dbReference>
<keyword evidence="6 10" id="KW-0658">Purine biosynthesis</keyword>
<feature type="region of interest" description="Disordered" evidence="11">
    <location>
        <begin position="365"/>
        <end position="390"/>
    </location>
</feature>
<proteinExistence type="inferred from homology"/>
<comment type="subunit">
    <text evidence="10">Monomer.</text>
</comment>
<dbReference type="Pfam" id="PF22689">
    <property type="entry name" value="FGAR-AT_PurM_N-like"/>
    <property type="match status" value="1"/>
</dbReference>
<dbReference type="SUPFAM" id="SSF82697">
    <property type="entry name" value="PurS-like"/>
    <property type="match status" value="1"/>
</dbReference>
<dbReference type="Pfam" id="PF18072">
    <property type="entry name" value="FGAR-AT_linker"/>
    <property type="match status" value="1"/>
</dbReference>
<feature type="binding site" evidence="10">
    <location>
        <position position="782"/>
    </location>
    <ligand>
        <name>Mg(2+)</name>
        <dbReference type="ChEBI" id="CHEBI:18420"/>
    </ligand>
</feature>
<evidence type="ECO:0000256" key="1">
    <source>
        <dbReference type="ARBA" id="ARBA00004920"/>
    </source>
</evidence>
<dbReference type="PROSITE" id="PS51273">
    <property type="entry name" value="GATASE_TYPE_1"/>
    <property type="match status" value="1"/>
</dbReference>
<comment type="function">
    <text evidence="10">Phosphoribosylformylglycinamidine synthase involved in the purines biosynthetic pathway. Catalyzes the ATP-dependent conversion of formylglycinamide ribonucleotide (FGAR) and glutamine to yield formylglycinamidine ribonucleotide (FGAM) and glutamate.</text>
</comment>
<comment type="caution">
    <text evidence="16">The sequence shown here is derived from an EMBL/GenBank/DDBJ whole genome shotgun (WGS) entry which is preliminary data.</text>
</comment>
<feature type="domain" description="PurM-like C-terminal" evidence="12">
    <location>
        <begin position="901"/>
        <end position="1029"/>
    </location>
</feature>
<feature type="active site" evidence="10">
    <location>
        <position position="1331"/>
    </location>
</feature>
<feature type="binding site" evidence="10">
    <location>
        <begin position="370"/>
        <end position="381"/>
    </location>
    <ligand>
        <name>ATP</name>
        <dbReference type="ChEBI" id="CHEBI:30616"/>
    </ligand>
</feature>
<feature type="domain" description="Phosphoribosylformylglycinamidine synthase linker" evidence="13">
    <location>
        <begin position="193"/>
        <end position="242"/>
    </location>
</feature>
<dbReference type="InterPro" id="IPR036604">
    <property type="entry name" value="PurS-like_sf"/>
</dbReference>
<dbReference type="PANTHER" id="PTHR10099">
    <property type="entry name" value="PHOSPHORIBOSYLFORMYLGLYCINAMIDINE SYNTHASE"/>
    <property type="match status" value="1"/>
</dbReference>
<keyword evidence="3 10" id="KW-0436">Ligase</keyword>
<dbReference type="EMBL" id="BAABKI010000020">
    <property type="protein sequence ID" value="GAA5175793.1"/>
    <property type="molecule type" value="Genomic_DNA"/>
</dbReference>
<dbReference type="InterPro" id="IPR010918">
    <property type="entry name" value="PurM-like_C_dom"/>
</dbReference>
<evidence type="ECO:0000256" key="4">
    <source>
        <dbReference type="ARBA" id="ARBA00022723"/>
    </source>
</evidence>
<evidence type="ECO:0000256" key="11">
    <source>
        <dbReference type="SAM" id="MobiDB-lite"/>
    </source>
</evidence>
<comment type="catalytic activity">
    <reaction evidence="10">
        <text>N(2)-formyl-N(1)-(5-phospho-beta-D-ribosyl)glycinamide + L-glutamine + ATP + H2O = 2-formamido-N(1)-(5-O-phospho-beta-D-ribosyl)acetamidine + L-glutamate + ADP + phosphate + H(+)</text>
        <dbReference type="Rhea" id="RHEA:17129"/>
        <dbReference type="ChEBI" id="CHEBI:15377"/>
        <dbReference type="ChEBI" id="CHEBI:15378"/>
        <dbReference type="ChEBI" id="CHEBI:29985"/>
        <dbReference type="ChEBI" id="CHEBI:30616"/>
        <dbReference type="ChEBI" id="CHEBI:43474"/>
        <dbReference type="ChEBI" id="CHEBI:58359"/>
        <dbReference type="ChEBI" id="CHEBI:147286"/>
        <dbReference type="ChEBI" id="CHEBI:147287"/>
        <dbReference type="ChEBI" id="CHEBI:456216"/>
        <dbReference type="EC" id="6.3.5.3"/>
    </reaction>
</comment>
<evidence type="ECO:0000256" key="6">
    <source>
        <dbReference type="ARBA" id="ARBA00022755"/>
    </source>
</evidence>
<evidence type="ECO:0000259" key="13">
    <source>
        <dbReference type="Pfam" id="PF18072"/>
    </source>
</evidence>
<name>A0ABP9RDM9_9GAMM</name>
<evidence type="ECO:0000256" key="7">
    <source>
        <dbReference type="ARBA" id="ARBA00022840"/>
    </source>
</evidence>
<evidence type="ECO:0000259" key="12">
    <source>
        <dbReference type="Pfam" id="PF02769"/>
    </source>
</evidence>
<feature type="binding site" evidence="10">
    <location>
        <position position="742"/>
    </location>
    <ligand>
        <name>ATP</name>
        <dbReference type="ChEBI" id="CHEBI:30616"/>
    </ligand>
</feature>
<feature type="binding site" evidence="10">
    <location>
        <position position="786"/>
    </location>
    <ligand>
        <name>Mg(2+)</name>
        <dbReference type="ChEBI" id="CHEBI:18420"/>
    </ligand>
</feature>
<dbReference type="Gene3D" id="3.90.650.10">
    <property type="entry name" value="PurM-like C-terminal domain"/>
    <property type="match status" value="2"/>
</dbReference>
<dbReference type="InterPro" id="IPR041609">
    <property type="entry name" value="PurL_linker"/>
</dbReference>
<keyword evidence="17" id="KW-1185">Reference proteome</keyword>
<keyword evidence="5 10" id="KW-0547">Nucleotide-binding</keyword>
<dbReference type="Pfam" id="PF02769">
    <property type="entry name" value="AIRS_C"/>
    <property type="match status" value="2"/>
</dbReference>
<organism evidence="16 17">
    <name type="scientific">Modicisalibacter zincidurans</name>
    <dbReference type="NCBI Taxonomy" id="1178777"/>
    <lineage>
        <taxon>Bacteria</taxon>
        <taxon>Pseudomonadati</taxon>
        <taxon>Pseudomonadota</taxon>
        <taxon>Gammaproteobacteria</taxon>
        <taxon>Oceanospirillales</taxon>
        <taxon>Halomonadaceae</taxon>
        <taxon>Modicisalibacter</taxon>
    </lineage>
</organism>
<dbReference type="InterPro" id="IPR055181">
    <property type="entry name" value="FGAR-AT_PurM_N-like"/>
</dbReference>
<feature type="domain" description="Phosphoribosylformylglycinamidine synthase N-terminal" evidence="14">
    <location>
        <begin position="56"/>
        <end position="172"/>
    </location>
</feature>
<protein>
    <recommendedName>
        <fullName evidence="10">Phosphoribosylformylglycinamidine synthase</fullName>
        <shortName evidence="10">FGAM synthase</shortName>
        <shortName evidence="10">FGAMS</shortName>
        <ecNumber evidence="10">6.3.5.3</ecNumber>
    </recommendedName>
    <alternativeName>
        <fullName evidence="10">Formylglycinamide ribonucleotide amidotransferase</fullName>
        <shortName evidence="10">FGAR amidotransferase</shortName>
        <shortName evidence="10">FGAR-AT</shortName>
    </alternativeName>
</protein>
<dbReference type="SUPFAM" id="SSF55326">
    <property type="entry name" value="PurM N-terminal domain-like"/>
    <property type="match status" value="2"/>
</dbReference>
<evidence type="ECO:0000256" key="9">
    <source>
        <dbReference type="ARBA" id="ARBA00022962"/>
    </source>
</evidence>
<dbReference type="InterPro" id="IPR036921">
    <property type="entry name" value="PurM-like_N_sf"/>
</dbReference>
<evidence type="ECO:0000256" key="2">
    <source>
        <dbReference type="ARBA" id="ARBA00008608"/>
    </source>
</evidence>
<dbReference type="InterPro" id="IPR040707">
    <property type="entry name" value="FGAR-AT_N"/>
</dbReference>
<sequence length="1366" mass="147020">MDDSIAARGTHSSAFTEASFDMLELRGAPALSAFRHAKLLATLRARVPEIETLHAEYVHFVDHDGDWTSGERTVLDSLLAYGAREEAPAAREGHLFLVVPRLGTLSPWSSKATDIAHNCGLNRVRRIERGIAYRVTLDGVLSEAAFEAIIATLHDRMTESVLANSSDAAKLFAQRAPAPLAQVDVLGSGRAALEAANGELGLALADDEIDYLHQAFVELERNPSDVELMMFAQANSEHCRHKIFNADWLIDGEAQPRSLFQMIKNTHEQSGDDVLSAYSDNAAVIRGSRAGRFFAAPLLFNAPEAARINAPEAARINAPEAARINASEAARTANVNAPEAARYATHQEPIHILMKVETHNHPTAIAPHPGAATGSGGEIRDEGATGVGGKPKAGLTGFAVSNLRIPEFVQPWEAFDYGKPERIQSALQIMLEAPIGGAAFNNEFGRPNLAGYFRSYEQDAVGVDGIERRGYHKPVMLAGGYGNIREGHVAKREIPIGAKLIVMGGPAMLIGLGGGAASSMASGTSSEDLDFASVQRGNPEMERRAQEVIDRCWALGDENPIRFIHDVGAGGLSNALPELVKDGGRGGRFELRDVPNAEPGMSPLEIWCNEAQERYVLAVAADDLATFEALCARERCPYAVVGEAVEAHHLAVHDDHFDSTPIDLPMSVLFGKPPRMQREFTRQARPMPGADFDNLDLREALDRVLRLPAVASKSFLITIGDRSITGQVARDQMVGPWQVPVADVAVTTASYDTHAGEAMAMGERAPVALIDPAASARLAVAETVTNLAAAPIATLGDVKLSANWMSAADHPGENQALYDAVHAVGMELCPQLGIAIPVGKDSMSMRTAWQAGEGDDAEDKAITAPLTLNVTGFAPVTDALATLTPQLRLDRDESDLILIDLGGGRNRLGGSALAQVYGQVGDVCPDLDEAEDLAAFFAVIQGLNADGKLLAYHDRSDGGLLVTLLEMAFAGRGGLEIKLDWLVDDAFEAAGALFAEELGAVIQVDRQDTEFVLAQFAAAGIGTCGVIARPRYDDQVRVTLFEEPLLETTRALTQRTWAETSYRLQALRDNPECAKAEFDDLLDLRDPGLSASPSFDVDEDIAAPFVNATRPRMAILREQGVNGQLEMAAAFDKAGFEAIDVHMSDILEGRVSLDAFKGLVACGGFSYGDVLGAGGGWAKSALFNARAREQFAAFFARDDSFALGVCNGCQMFSQLKELIPGADNWPRFVRNESEQFEARVSMVQVEQSPSILLAGMEGSRLPIAVAHGEGRAEFRDAGHLRAMQGSEQIALRYVDNYGQVTTRYPANPNGSPSGVTGLTTPDGRVTIMMPHPERVARAVTNSWRPAEWTRDGAWMRLFRNARVWLG</sequence>
<accession>A0ABP9RDM9</accession>
<dbReference type="CDD" id="cd02204">
    <property type="entry name" value="PurL_repeat2"/>
    <property type="match status" value="1"/>
</dbReference>
<feature type="active site" evidence="10">
    <location>
        <position position="1333"/>
    </location>
</feature>
<feature type="active site" description="Nucleophile" evidence="10">
    <location>
        <position position="1206"/>
    </location>
</feature>
<comment type="pathway">
    <text evidence="1 10">Purine metabolism; IMP biosynthesis via de novo pathway; 5-amino-1-(5-phospho-D-ribosyl)imidazole from N(2)-formyl-N(1)-(5-phospho-D-ribosyl)glycinamide: step 1/2.</text>
</comment>
<dbReference type="InterPro" id="IPR036676">
    <property type="entry name" value="PurM-like_C_sf"/>
</dbReference>
<evidence type="ECO:0000313" key="17">
    <source>
        <dbReference type="Proteomes" id="UP001500074"/>
    </source>
</evidence>
<dbReference type="NCBIfam" id="TIGR01735">
    <property type="entry name" value="FGAM_synt"/>
    <property type="match status" value="1"/>
</dbReference>